<dbReference type="EMBL" id="ML119707">
    <property type="protein sequence ID" value="RPA78758.1"/>
    <property type="molecule type" value="Genomic_DNA"/>
</dbReference>
<keyword evidence="3" id="KW-1185">Reference proteome</keyword>
<accession>A0A3N4I262</accession>
<dbReference type="Proteomes" id="UP000275078">
    <property type="component" value="Unassembled WGS sequence"/>
</dbReference>
<feature type="region of interest" description="Disordered" evidence="1">
    <location>
        <begin position="1"/>
        <end position="22"/>
    </location>
</feature>
<feature type="compositionally biased region" description="Pro residues" evidence="1">
    <location>
        <begin position="1"/>
        <end position="21"/>
    </location>
</feature>
<dbReference type="InterPro" id="IPR012349">
    <property type="entry name" value="Split_barrel_FMN-bd"/>
</dbReference>
<dbReference type="GO" id="GO:0005634">
    <property type="term" value="C:nucleus"/>
    <property type="evidence" value="ECO:0007669"/>
    <property type="project" value="TreeGrafter"/>
</dbReference>
<reference evidence="2 3" key="1">
    <citation type="journal article" date="2018" name="Nat. Ecol. Evol.">
        <title>Pezizomycetes genomes reveal the molecular basis of ectomycorrhizal truffle lifestyle.</title>
        <authorList>
            <person name="Murat C."/>
            <person name="Payen T."/>
            <person name="Noel B."/>
            <person name="Kuo A."/>
            <person name="Morin E."/>
            <person name="Chen J."/>
            <person name="Kohler A."/>
            <person name="Krizsan K."/>
            <person name="Balestrini R."/>
            <person name="Da Silva C."/>
            <person name="Montanini B."/>
            <person name="Hainaut M."/>
            <person name="Levati E."/>
            <person name="Barry K.W."/>
            <person name="Belfiori B."/>
            <person name="Cichocki N."/>
            <person name="Clum A."/>
            <person name="Dockter R.B."/>
            <person name="Fauchery L."/>
            <person name="Guy J."/>
            <person name="Iotti M."/>
            <person name="Le Tacon F."/>
            <person name="Lindquist E.A."/>
            <person name="Lipzen A."/>
            <person name="Malagnac F."/>
            <person name="Mello A."/>
            <person name="Molinier V."/>
            <person name="Miyauchi S."/>
            <person name="Poulain J."/>
            <person name="Riccioni C."/>
            <person name="Rubini A."/>
            <person name="Sitrit Y."/>
            <person name="Splivallo R."/>
            <person name="Traeger S."/>
            <person name="Wang M."/>
            <person name="Zifcakova L."/>
            <person name="Wipf D."/>
            <person name="Zambonelli A."/>
            <person name="Paolocci F."/>
            <person name="Nowrousian M."/>
            <person name="Ottonello S."/>
            <person name="Baldrian P."/>
            <person name="Spatafora J.W."/>
            <person name="Henrissat B."/>
            <person name="Nagy L.G."/>
            <person name="Aury J.M."/>
            <person name="Wincker P."/>
            <person name="Grigoriev I.V."/>
            <person name="Bonfante P."/>
            <person name="Martin F.M."/>
        </authorList>
    </citation>
    <scope>NUCLEOTIDE SEQUENCE [LARGE SCALE GENOMIC DNA]</scope>
    <source>
        <strain evidence="2 3">RN42</strain>
    </source>
</reference>
<proteinExistence type="predicted"/>
<evidence type="ECO:0000256" key="1">
    <source>
        <dbReference type="SAM" id="MobiDB-lite"/>
    </source>
</evidence>
<dbReference type="InterPro" id="IPR052841">
    <property type="entry name" value="PMP_oxidase-like"/>
</dbReference>
<dbReference type="PANTHER" id="PTHR28040">
    <property type="entry name" value="PYRIDOXAMINE 5'-PHOSPHATE OXIDASE YLR456W HOMOLOG-RELATED"/>
    <property type="match status" value="1"/>
</dbReference>
<name>A0A3N4I262_ASCIM</name>
<sequence>MAQATPPTPPTDPSYAPPPPEVTSCLQQSRFLHLATSNSSWPHIALMNFTYLPSSPFALPSTPNAASTPSGPVIIMTVTPSSKLHSNLTTNPRVSLLVHDWVSSHETPAPQSNTGSGSGLARYLTDLNTASLGRMSATMMGYARICDKGGEEEGYYWGVHKERNPEMAEAWKVDEGGEEGGGRPRVVVVRVGFVRVTDWRGEKTEWFAGGKGSGGIEEEAF</sequence>
<dbReference type="PANTHER" id="PTHR28040:SF1">
    <property type="entry name" value="PYRIDOXAMINE 5'-PHOSPHATE OXIDASE YLR456W HOMOLOG-RELATED"/>
    <property type="match status" value="1"/>
</dbReference>
<evidence type="ECO:0000313" key="2">
    <source>
        <dbReference type="EMBL" id="RPA78758.1"/>
    </source>
</evidence>
<gene>
    <name evidence="2" type="ORF">BJ508DRAFT_152410</name>
</gene>
<dbReference type="STRING" id="1160509.A0A3N4I262"/>
<dbReference type="OrthoDB" id="5300823at2759"/>
<dbReference type="AlphaFoldDB" id="A0A3N4I262"/>
<dbReference type="SUPFAM" id="SSF50475">
    <property type="entry name" value="FMN-binding split barrel"/>
    <property type="match status" value="1"/>
</dbReference>
<organism evidence="2 3">
    <name type="scientific">Ascobolus immersus RN42</name>
    <dbReference type="NCBI Taxonomy" id="1160509"/>
    <lineage>
        <taxon>Eukaryota</taxon>
        <taxon>Fungi</taxon>
        <taxon>Dikarya</taxon>
        <taxon>Ascomycota</taxon>
        <taxon>Pezizomycotina</taxon>
        <taxon>Pezizomycetes</taxon>
        <taxon>Pezizales</taxon>
        <taxon>Ascobolaceae</taxon>
        <taxon>Ascobolus</taxon>
    </lineage>
</organism>
<dbReference type="GO" id="GO:0005737">
    <property type="term" value="C:cytoplasm"/>
    <property type="evidence" value="ECO:0007669"/>
    <property type="project" value="TreeGrafter"/>
</dbReference>
<protein>
    <submittedName>
        <fullName evidence="2">Uncharacterized protein</fullName>
    </submittedName>
</protein>
<evidence type="ECO:0000313" key="3">
    <source>
        <dbReference type="Proteomes" id="UP000275078"/>
    </source>
</evidence>
<dbReference type="Gene3D" id="2.30.110.10">
    <property type="entry name" value="Electron Transport, Fmn-binding Protein, Chain A"/>
    <property type="match status" value="1"/>
</dbReference>